<proteinExistence type="predicted"/>
<keyword evidence="4" id="KW-1185">Reference proteome</keyword>
<dbReference type="EMBL" id="JABSTU010006836">
    <property type="protein sequence ID" value="KAH7932114.1"/>
    <property type="molecule type" value="Genomic_DNA"/>
</dbReference>
<comment type="caution">
    <text evidence="3">The sequence shown here is derived from an EMBL/GenBank/DDBJ whole genome shotgun (WGS) entry which is preliminary data.</text>
</comment>
<accession>A0A9J6CUB7</accession>
<feature type="region of interest" description="Disordered" evidence="1">
    <location>
        <begin position="535"/>
        <end position="560"/>
    </location>
</feature>
<feature type="compositionally biased region" description="Basic and acidic residues" evidence="1">
    <location>
        <begin position="830"/>
        <end position="848"/>
    </location>
</feature>
<evidence type="ECO:0000256" key="2">
    <source>
        <dbReference type="SAM" id="Phobius"/>
    </source>
</evidence>
<evidence type="ECO:0000256" key="1">
    <source>
        <dbReference type="SAM" id="MobiDB-lite"/>
    </source>
</evidence>
<gene>
    <name evidence="3" type="ORF">HPB51_029531</name>
</gene>
<protein>
    <submittedName>
        <fullName evidence="3">Uncharacterized protein</fullName>
    </submittedName>
</protein>
<evidence type="ECO:0000313" key="4">
    <source>
        <dbReference type="Proteomes" id="UP000821866"/>
    </source>
</evidence>
<reference evidence="3" key="2">
    <citation type="submission" date="2021-09" db="EMBL/GenBank/DDBJ databases">
        <authorList>
            <person name="Jia N."/>
            <person name="Wang J."/>
            <person name="Shi W."/>
            <person name="Du L."/>
            <person name="Sun Y."/>
            <person name="Zhan W."/>
            <person name="Jiang J."/>
            <person name="Wang Q."/>
            <person name="Zhang B."/>
            <person name="Ji P."/>
            <person name="Sakyi L.B."/>
            <person name="Cui X."/>
            <person name="Yuan T."/>
            <person name="Jiang B."/>
            <person name="Yang W."/>
            <person name="Lam T.T.-Y."/>
            <person name="Chang Q."/>
            <person name="Ding S."/>
            <person name="Wang X."/>
            <person name="Zhu J."/>
            <person name="Ruan X."/>
            <person name="Zhao L."/>
            <person name="Wei J."/>
            <person name="Que T."/>
            <person name="Du C."/>
            <person name="Cheng J."/>
            <person name="Dai P."/>
            <person name="Han X."/>
            <person name="Huang E."/>
            <person name="Gao Y."/>
            <person name="Liu J."/>
            <person name="Shao H."/>
            <person name="Ye R."/>
            <person name="Li L."/>
            <person name="Wei W."/>
            <person name="Wang X."/>
            <person name="Wang C."/>
            <person name="Huo Q."/>
            <person name="Li W."/>
            <person name="Guo W."/>
            <person name="Chen H."/>
            <person name="Chen S."/>
            <person name="Zhou L."/>
            <person name="Zhou L."/>
            <person name="Ni X."/>
            <person name="Tian J."/>
            <person name="Zhou Y."/>
            <person name="Sheng Y."/>
            <person name="Liu T."/>
            <person name="Pan Y."/>
            <person name="Xia L."/>
            <person name="Li J."/>
            <person name="Zhao F."/>
            <person name="Cao W."/>
        </authorList>
    </citation>
    <scope>NUCLEOTIDE SEQUENCE</scope>
    <source>
        <strain evidence="3">Rmic-2018</strain>
        <tissue evidence="3">Larvae</tissue>
    </source>
</reference>
<keyword evidence="2" id="KW-0812">Transmembrane</keyword>
<name>A0A9J6CUB7_RHIMP</name>
<keyword evidence="2" id="KW-1133">Transmembrane helix</keyword>
<dbReference type="VEuPathDB" id="VectorBase:LOC119187683"/>
<reference evidence="3" key="1">
    <citation type="journal article" date="2020" name="Cell">
        <title>Large-Scale Comparative Analyses of Tick Genomes Elucidate Their Genetic Diversity and Vector Capacities.</title>
        <authorList>
            <consortium name="Tick Genome and Microbiome Consortium (TIGMIC)"/>
            <person name="Jia N."/>
            <person name="Wang J."/>
            <person name="Shi W."/>
            <person name="Du L."/>
            <person name="Sun Y."/>
            <person name="Zhan W."/>
            <person name="Jiang J.F."/>
            <person name="Wang Q."/>
            <person name="Zhang B."/>
            <person name="Ji P."/>
            <person name="Bell-Sakyi L."/>
            <person name="Cui X.M."/>
            <person name="Yuan T.T."/>
            <person name="Jiang B.G."/>
            <person name="Yang W.F."/>
            <person name="Lam T.T."/>
            <person name="Chang Q.C."/>
            <person name="Ding S.J."/>
            <person name="Wang X.J."/>
            <person name="Zhu J.G."/>
            <person name="Ruan X.D."/>
            <person name="Zhao L."/>
            <person name="Wei J.T."/>
            <person name="Ye R.Z."/>
            <person name="Que T.C."/>
            <person name="Du C.H."/>
            <person name="Zhou Y.H."/>
            <person name="Cheng J.X."/>
            <person name="Dai P.F."/>
            <person name="Guo W.B."/>
            <person name="Han X.H."/>
            <person name="Huang E.J."/>
            <person name="Li L.F."/>
            <person name="Wei W."/>
            <person name="Gao Y.C."/>
            <person name="Liu J.Z."/>
            <person name="Shao H.Z."/>
            <person name="Wang X."/>
            <person name="Wang C.C."/>
            <person name="Yang T.C."/>
            <person name="Huo Q.B."/>
            <person name="Li W."/>
            <person name="Chen H.Y."/>
            <person name="Chen S.E."/>
            <person name="Zhou L.G."/>
            <person name="Ni X.B."/>
            <person name="Tian J.H."/>
            <person name="Sheng Y."/>
            <person name="Liu T."/>
            <person name="Pan Y.S."/>
            <person name="Xia L.Y."/>
            <person name="Li J."/>
            <person name="Zhao F."/>
            <person name="Cao W.C."/>
        </authorList>
    </citation>
    <scope>NUCLEOTIDE SEQUENCE</scope>
    <source>
        <strain evidence="3">Rmic-2018</strain>
    </source>
</reference>
<dbReference type="Proteomes" id="UP000821866">
    <property type="component" value="Unassembled WGS sequence"/>
</dbReference>
<evidence type="ECO:0000313" key="3">
    <source>
        <dbReference type="EMBL" id="KAH7932114.1"/>
    </source>
</evidence>
<dbReference type="AlphaFoldDB" id="A0A9J6CUB7"/>
<feature type="compositionally biased region" description="Low complexity" evidence="1">
    <location>
        <begin position="590"/>
        <end position="607"/>
    </location>
</feature>
<feature type="transmembrane region" description="Helical" evidence="2">
    <location>
        <begin position="416"/>
        <end position="443"/>
    </location>
</feature>
<feature type="compositionally biased region" description="Basic and acidic residues" evidence="1">
    <location>
        <begin position="610"/>
        <end position="622"/>
    </location>
</feature>
<feature type="region of interest" description="Disordered" evidence="1">
    <location>
        <begin position="811"/>
        <end position="848"/>
    </location>
</feature>
<feature type="region of interest" description="Disordered" evidence="1">
    <location>
        <begin position="576"/>
        <end position="645"/>
    </location>
</feature>
<organism evidence="3 4">
    <name type="scientific">Rhipicephalus microplus</name>
    <name type="common">Cattle tick</name>
    <name type="synonym">Boophilus microplus</name>
    <dbReference type="NCBI Taxonomy" id="6941"/>
    <lineage>
        <taxon>Eukaryota</taxon>
        <taxon>Metazoa</taxon>
        <taxon>Ecdysozoa</taxon>
        <taxon>Arthropoda</taxon>
        <taxon>Chelicerata</taxon>
        <taxon>Arachnida</taxon>
        <taxon>Acari</taxon>
        <taxon>Parasitiformes</taxon>
        <taxon>Ixodida</taxon>
        <taxon>Ixodoidea</taxon>
        <taxon>Ixodidae</taxon>
        <taxon>Rhipicephalinae</taxon>
        <taxon>Rhipicephalus</taxon>
        <taxon>Boophilus</taxon>
    </lineage>
</organism>
<keyword evidence="2" id="KW-0472">Membrane</keyword>
<sequence length="848" mass="93428">MQVFQKTDVNLRNGISGNFSFKSFDSNVLSFILACPDVYSIEEGDVIFNGTVVPSHRVKMSMFATEHVLTEDSDIVNVDYAVRARQISQRCSLMASIRGSGHEPRLRIRGWFRRNRVDTPLPQILYAELLYGEQPVKGANVEAVVYYATQNTVTTTVVQLRDNGLLEPDVTKGDGVYSGYFLAASRRGGWYSVLLKASSIQATTVSSDASHGASFQREEFVGSFWASEQNKAPFPPGTVRDLSVKRIDLPNITFQWSAPGNEYDNGDGSGSTYELRYSLYQQRLSNDFANQVGIEFTQDQMFGDDESASLSLPHRNPDKTVVYYFALRTKNKNNRYSDISNIVAVVIDGHLGMTTAVPERNSMSENTSISFNATTRKDVEDAVPNSTAGTVLNRTSDDTASSSVLLYFNHFTEQQFYILLASVAGGFVLLVLLVNCVICLVCLRHRRSDGKRRDTECAVIENVVSPDKPINAYEERTRFDAPEDVGALRKKLSNLSQRRDRANNMTHENSPGARVSVVPLSTKDCEHDPPIALEPLNEQAVPNPGAPSAMPRSATKEKPQSIRTVAVEFRANNTGETAPVALGQGHMLQRRASGSLRSSKRSNSSSRVTKVSDKSTRTDRNKAPGPADHVRKRSGASQYGGQRLDLPVHTPRTAYRRLPRTDLGQRLAPRPEQQLAVTKIASDRPGGEVGRCPVQDATEDFNAETKPGHGGSERAVGAWSELVLALCSLGLAELSPWLGSFFTRREVNVLVRPLTFYSWSVNIAIDLELSRRQDAVCLMLAEFVPRRGPALKITTRGIPVRWSTPGLACTHTENSVPPTAANRPGTASRSETRAAAGRDERCFKPTRG</sequence>